<feature type="signal peptide" evidence="1">
    <location>
        <begin position="1"/>
        <end position="25"/>
    </location>
</feature>
<protein>
    <recommendedName>
        <fullName evidence="4">Lipoprotein</fullName>
    </recommendedName>
</protein>
<gene>
    <name evidence="2" type="ORF">SAMN04488044_2272</name>
</gene>
<feature type="chain" id="PRO_5013336578" description="Lipoprotein" evidence="1">
    <location>
        <begin position="26"/>
        <end position="212"/>
    </location>
</feature>
<keyword evidence="3" id="KW-1185">Reference proteome</keyword>
<organism evidence="2 3">
    <name type="scientific">Cognatishimia maritima</name>
    <dbReference type="NCBI Taxonomy" id="870908"/>
    <lineage>
        <taxon>Bacteria</taxon>
        <taxon>Pseudomonadati</taxon>
        <taxon>Pseudomonadota</taxon>
        <taxon>Alphaproteobacteria</taxon>
        <taxon>Rhodobacterales</taxon>
        <taxon>Paracoccaceae</taxon>
        <taxon>Cognatishimia</taxon>
    </lineage>
</organism>
<dbReference type="STRING" id="870908.SAMN04488044_2272"/>
<proteinExistence type="predicted"/>
<dbReference type="OrthoDB" id="7666390at2"/>
<dbReference type="AlphaFoldDB" id="A0A1M5RRG9"/>
<evidence type="ECO:0008006" key="4">
    <source>
        <dbReference type="Google" id="ProtNLM"/>
    </source>
</evidence>
<evidence type="ECO:0000256" key="1">
    <source>
        <dbReference type="SAM" id="SignalP"/>
    </source>
</evidence>
<evidence type="ECO:0000313" key="3">
    <source>
        <dbReference type="Proteomes" id="UP000184211"/>
    </source>
</evidence>
<sequence>MRVGVFQVFRAVVVAAVAASLTACSVPNSGGASLDEVARAAYQHDGPPSITLYTMLSNRSGSGAHTSILVNGSQRVAFDPAGSFRHENIVSRNDTVFGMTPYMVDQYTRFHARETYHVVIQTLEVSPEVAEQALQMVINHPAVMQSHCAMSTSQLLAKLPGFEDVKPSYYPKKLMDTFAAKGATYDRLYEYDDDDKSRVLRAFVPEYERGTG</sequence>
<dbReference type="PROSITE" id="PS51257">
    <property type="entry name" value="PROKAR_LIPOPROTEIN"/>
    <property type="match status" value="1"/>
</dbReference>
<accession>A0A1M5RRG9</accession>
<keyword evidence="1" id="KW-0732">Signal</keyword>
<reference evidence="3" key="1">
    <citation type="submission" date="2016-11" db="EMBL/GenBank/DDBJ databases">
        <authorList>
            <person name="Varghese N."/>
            <person name="Submissions S."/>
        </authorList>
    </citation>
    <scope>NUCLEOTIDE SEQUENCE [LARGE SCALE GENOMIC DNA]</scope>
    <source>
        <strain evidence="3">DSM 28223</strain>
    </source>
</reference>
<name>A0A1M5RRG9_9RHOB</name>
<dbReference type="EMBL" id="FQWM01000004">
    <property type="protein sequence ID" value="SHH28789.1"/>
    <property type="molecule type" value="Genomic_DNA"/>
</dbReference>
<evidence type="ECO:0000313" key="2">
    <source>
        <dbReference type="EMBL" id="SHH28789.1"/>
    </source>
</evidence>
<dbReference type="Proteomes" id="UP000184211">
    <property type="component" value="Unassembled WGS sequence"/>
</dbReference>